<evidence type="ECO:0000256" key="10">
    <source>
        <dbReference type="ARBA" id="ARBA00023002"/>
    </source>
</evidence>
<dbReference type="InterPro" id="IPR012675">
    <property type="entry name" value="Beta-grasp_dom_sf"/>
</dbReference>
<dbReference type="InterPro" id="IPR025192">
    <property type="entry name" value="Succ_DH/fum_Rdtase_N"/>
</dbReference>
<dbReference type="InterPro" id="IPR017900">
    <property type="entry name" value="4Fe4S_Fe_S_CS"/>
</dbReference>
<dbReference type="InterPro" id="IPR036010">
    <property type="entry name" value="2Fe-2S_ferredoxin-like_sf"/>
</dbReference>
<dbReference type="PANTHER" id="PTHR11921">
    <property type="entry name" value="SUCCINATE DEHYDROGENASE IRON-SULFUR PROTEIN"/>
    <property type="match status" value="1"/>
</dbReference>
<dbReference type="InterPro" id="IPR050573">
    <property type="entry name" value="SDH/FRD_Iron-Sulfur"/>
</dbReference>
<dbReference type="AlphaFoldDB" id="A0A2R5GBF7"/>
<comment type="cofactor">
    <cofactor evidence="15">
        <name>[2Fe-2S] cluster</name>
        <dbReference type="ChEBI" id="CHEBI:190135"/>
    </cofactor>
    <text evidence="15">Binds 1 [2Fe-2S] cluster.</text>
</comment>
<protein>
    <recommendedName>
        <fullName evidence="15">Succinate dehydrogenase [ubiquinone] iron-sulfur subunit, mitochondrial</fullName>
        <ecNumber evidence="15">1.3.5.1</ecNumber>
    </recommendedName>
</protein>
<comment type="similarity">
    <text evidence="3 15">Belongs to the succinate dehydrogenase/fumarate reductase iron-sulfur protein family.</text>
</comment>
<accession>A0A2R5GBF7</accession>
<dbReference type="Pfam" id="PF13534">
    <property type="entry name" value="Fer4_17"/>
    <property type="match status" value="1"/>
</dbReference>
<comment type="cofactor">
    <cofactor evidence="15">
        <name>[4Fe-4S] cluster</name>
        <dbReference type="ChEBI" id="CHEBI:49883"/>
    </cofactor>
    <text evidence="15">Binds 1 [4Fe-4S] cluster.</text>
</comment>
<evidence type="ECO:0000256" key="1">
    <source>
        <dbReference type="ARBA" id="ARBA00004443"/>
    </source>
</evidence>
<sequence>MALRLTTARAGLIARKAGPSMQVRALSSAGDLKVEKKAEKIKHFKIYRYDPENKAKPTMVDFPVNMNECGPMVLDALIKIKNEQDASLTFRRSCREGICGSCAMNIDGSNTLACLAHIDDKPTTVIYPLPHMHVVKDLVPDMNNFYRQYASIKPWLHRNAPNTDGKENLQSKEDRAKLDGMYECILCACCSTACPSYWWNSEKYLGPAVLQQAFRWIDDSRDEATKERLEALDDTFKLFRCHTIMNCSKTCPKHLNPGKAIAKIKNRVLSMH</sequence>
<evidence type="ECO:0000256" key="2">
    <source>
        <dbReference type="ARBA" id="ARBA00004788"/>
    </source>
</evidence>
<keyword evidence="15" id="KW-0496">Mitochondrion</keyword>
<dbReference type="PROSITE" id="PS51085">
    <property type="entry name" value="2FE2S_FER_2"/>
    <property type="match status" value="1"/>
</dbReference>
<keyword evidence="13 15" id="KW-0003">3Fe-4S</keyword>
<keyword evidence="4" id="KW-0813">Transport</keyword>
<keyword evidence="9" id="KW-0249">Electron transport</keyword>
<evidence type="ECO:0000256" key="12">
    <source>
        <dbReference type="ARBA" id="ARBA00023014"/>
    </source>
</evidence>
<dbReference type="EMBL" id="BEYU01000037">
    <property type="protein sequence ID" value="GBG27925.1"/>
    <property type="molecule type" value="Genomic_DNA"/>
</dbReference>
<dbReference type="PROSITE" id="PS00197">
    <property type="entry name" value="2FE2S_FER_1"/>
    <property type="match status" value="1"/>
</dbReference>
<evidence type="ECO:0000256" key="4">
    <source>
        <dbReference type="ARBA" id="ARBA00022448"/>
    </source>
</evidence>
<dbReference type="SUPFAM" id="SSF54292">
    <property type="entry name" value="2Fe-2S ferredoxin-like"/>
    <property type="match status" value="1"/>
</dbReference>
<feature type="domain" description="4Fe-4S ferredoxin-type" evidence="17">
    <location>
        <begin position="174"/>
        <end position="204"/>
    </location>
</feature>
<evidence type="ECO:0000256" key="7">
    <source>
        <dbReference type="ARBA" id="ARBA00022714"/>
    </source>
</evidence>
<dbReference type="PANTHER" id="PTHR11921:SF29">
    <property type="entry name" value="SUCCINATE DEHYDROGENASE [UBIQUINONE] IRON-SULFUR SUBUNIT, MITOCHONDRIAL"/>
    <property type="match status" value="1"/>
</dbReference>
<evidence type="ECO:0000256" key="15">
    <source>
        <dbReference type="RuleBase" id="RU361237"/>
    </source>
</evidence>
<reference evidence="18 19" key="1">
    <citation type="submission" date="2017-12" db="EMBL/GenBank/DDBJ databases">
        <title>Sequencing, de novo assembly and annotation of complete genome of a new Thraustochytrid species, strain FCC1311.</title>
        <authorList>
            <person name="Sedici K."/>
            <person name="Godart F."/>
            <person name="Aiese Cigliano R."/>
            <person name="Sanseverino W."/>
            <person name="Barakat M."/>
            <person name="Ortet P."/>
            <person name="Marechal E."/>
            <person name="Cagnac O."/>
            <person name="Amato A."/>
        </authorList>
    </citation>
    <scope>NUCLEOTIDE SEQUENCE [LARGE SCALE GENOMIC DNA]</scope>
</reference>
<comment type="function">
    <text evidence="15">Iron-sulfur protein (IP) subunit of succinate dehydrogenase (SDH) that is involved in complex II of the mitochondrial electron transport chain and is responsible for transferring electrons from succinate to ubiquinone (coenzyme Q).</text>
</comment>
<keyword evidence="15" id="KW-0472">Membrane</keyword>
<evidence type="ECO:0000256" key="5">
    <source>
        <dbReference type="ARBA" id="ARBA00022485"/>
    </source>
</evidence>
<dbReference type="NCBIfam" id="TIGR00384">
    <property type="entry name" value="dhsB"/>
    <property type="match status" value="1"/>
</dbReference>
<dbReference type="GO" id="GO:0009055">
    <property type="term" value="F:electron transfer activity"/>
    <property type="evidence" value="ECO:0007669"/>
    <property type="project" value="InterPro"/>
</dbReference>
<evidence type="ECO:0000259" key="16">
    <source>
        <dbReference type="PROSITE" id="PS51085"/>
    </source>
</evidence>
<dbReference type="InterPro" id="IPR009051">
    <property type="entry name" value="Helical_ferredxn"/>
</dbReference>
<keyword evidence="7 15" id="KW-0001">2Fe-2S</keyword>
<dbReference type="GO" id="GO:0008177">
    <property type="term" value="F:succinate dehydrogenase (quinone) activity"/>
    <property type="evidence" value="ECO:0007669"/>
    <property type="project" value="UniProtKB-EC"/>
</dbReference>
<evidence type="ECO:0000259" key="17">
    <source>
        <dbReference type="PROSITE" id="PS51379"/>
    </source>
</evidence>
<keyword evidence="6" id="KW-0816">Tricarboxylic acid cycle</keyword>
<keyword evidence="5 15" id="KW-0004">4Fe-4S</keyword>
<keyword evidence="18" id="KW-0830">Ubiquinone</keyword>
<evidence type="ECO:0000256" key="8">
    <source>
        <dbReference type="ARBA" id="ARBA00022723"/>
    </source>
</evidence>
<dbReference type="GO" id="GO:0046872">
    <property type="term" value="F:metal ion binding"/>
    <property type="evidence" value="ECO:0007669"/>
    <property type="project" value="UniProtKB-KW"/>
</dbReference>
<evidence type="ECO:0000256" key="3">
    <source>
        <dbReference type="ARBA" id="ARBA00009433"/>
    </source>
</evidence>
<evidence type="ECO:0000256" key="6">
    <source>
        <dbReference type="ARBA" id="ARBA00022532"/>
    </source>
</evidence>
<comment type="cofactor">
    <cofactor evidence="15">
        <name>[3Fe-4S] cluster</name>
        <dbReference type="ChEBI" id="CHEBI:21137"/>
    </cofactor>
    <text evidence="15">Binds 1 [3Fe-4S] cluster.</text>
</comment>
<keyword evidence="11 15" id="KW-0408">Iron</keyword>
<dbReference type="Gene3D" id="3.10.20.30">
    <property type="match status" value="1"/>
</dbReference>
<evidence type="ECO:0000256" key="11">
    <source>
        <dbReference type="ARBA" id="ARBA00023004"/>
    </source>
</evidence>
<comment type="subcellular location">
    <subcellularLocation>
        <location evidence="1 15">Mitochondrion inner membrane</location>
        <topology evidence="1 15">Peripheral membrane protein</topology>
        <orientation evidence="1 15">Matrix side</orientation>
    </subcellularLocation>
</comment>
<dbReference type="NCBIfam" id="NF004616">
    <property type="entry name" value="PRK05950.1"/>
    <property type="match status" value="1"/>
</dbReference>
<dbReference type="PROSITE" id="PS00198">
    <property type="entry name" value="4FE4S_FER_1"/>
    <property type="match status" value="1"/>
</dbReference>
<dbReference type="PROSITE" id="PS51379">
    <property type="entry name" value="4FE4S_FER_2"/>
    <property type="match status" value="1"/>
</dbReference>
<dbReference type="FunFam" id="3.10.20.30:FF:000007">
    <property type="entry name" value="Succinate dehydrogenase [ubiquinone] iron-sulfur subunit, mitochondrial"/>
    <property type="match status" value="1"/>
</dbReference>
<keyword evidence="12 15" id="KW-0411">Iron-sulfur</keyword>
<dbReference type="Proteomes" id="UP000241890">
    <property type="component" value="Unassembled WGS sequence"/>
</dbReference>
<dbReference type="GO" id="GO:0006099">
    <property type="term" value="P:tricarboxylic acid cycle"/>
    <property type="evidence" value="ECO:0007669"/>
    <property type="project" value="UniProtKB-UniPathway"/>
</dbReference>
<name>A0A2R5GBF7_9STRA</name>
<keyword evidence="10" id="KW-0560">Oxidoreductase</keyword>
<evidence type="ECO:0000256" key="9">
    <source>
        <dbReference type="ARBA" id="ARBA00022982"/>
    </source>
</evidence>
<dbReference type="GO" id="GO:0051538">
    <property type="term" value="F:3 iron, 4 sulfur cluster binding"/>
    <property type="evidence" value="ECO:0007669"/>
    <property type="project" value="UniProtKB-KW"/>
</dbReference>
<keyword evidence="19" id="KW-1185">Reference proteome</keyword>
<evidence type="ECO:0000313" key="18">
    <source>
        <dbReference type="EMBL" id="GBG27925.1"/>
    </source>
</evidence>
<keyword evidence="8 15" id="KW-0479">Metal-binding</keyword>
<comment type="pathway">
    <text evidence="2 15">Carbohydrate metabolism; tricarboxylic acid cycle; fumarate from succinate (eukaryal route): step 1/1.</text>
</comment>
<proteinExistence type="inferred from homology"/>
<dbReference type="GO" id="GO:0051539">
    <property type="term" value="F:4 iron, 4 sulfur cluster binding"/>
    <property type="evidence" value="ECO:0007669"/>
    <property type="project" value="UniProtKB-KW"/>
</dbReference>
<comment type="catalytic activity">
    <reaction evidence="14">
        <text>a quinone + succinate = fumarate + a quinol</text>
        <dbReference type="Rhea" id="RHEA:40523"/>
        <dbReference type="ChEBI" id="CHEBI:24646"/>
        <dbReference type="ChEBI" id="CHEBI:29806"/>
        <dbReference type="ChEBI" id="CHEBI:30031"/>
        <dbReference type="ChEBI" id="CHEBI:132124"/>
        <dbReference type="EC" id="1.3.5.1"/>
    </reaction>
</comment>
<dbReference type="Pfam" id="PF13085">
    <property type="entry name" value="Fer2_3"/>
    <property type="match status" value="1"/>
</dbReference>
<dbReference type="GO" id="GO:0022904">
    <property type="term" value="P:respiratory electron transport chain"/>
    <property type="evidence" value="ECO:0007669"/>
    <property type="project" value="TreeGrafter"/>
</dbReference>
<feature type="domain" description="2Fe-2S ferredoxin-type" evidence="16">
    <location>
        <begin position="42"/>
        <end position="132"/>
    </location>
</feature>
<gene>
    <name evidence="18" type="ORF">FCC1311_041482</name>
</gene>
<dbReference type="InterPro" id="IPR001041">
    <property type="entry name" value="2Fe-2S_ferredoxin-type"/>
</dbReference>
<dbReference type="FunCoup" id="A0A2R5GBF7">
    <property type="interactions" value="233"/>
</dbReference>
<dbReference type="OrthoDB" id="1696654at2759"/>
<dbReference type="EC" id="1.3.5.1" evidence="15"/>
<dbReference type="CDD" id="cd00207">
    <property type="entry name" value="fer2"/>
    <property type="match status" value="1"/>
</dbReference>
<dbReference type="SUPFAM" id="SSF46548">
    <property type="entry name" value="alpha-helical ferredoxin"/>
    <property type="match status" value="1"/>
</dbReference>
<dbReference type="InterPro" id="IPR004489">
    <property type="entry name" value="Succ_DH/fum_Rdtase_Fe-S"/>
</dbReference>
<dbReference type="InParanoid" id="A0A2R5GBF7"/>
<evidence type="ECO:0000256" key="13">
    <source>
        <dbReference type="ARBA" id="ARBA00023291"/>
    </source>
</evidence>
<keyword evidence="15" id="KW-0999">Mitochondrion inner membrane</keyword>
<comment type="caution">
    <text evidence="18">The sequence shown here is derived from an EMBL/GenBank/DDBJ whole genome shotgun (WGS) entry which is preliminary data.</text>
</comment>
<dbReference type="InterPro" id="IPR006058">
    <property type="entry name" value="2Fe2S_fd_BS"/>
</dbReference>
<dbReference type="GO" id="GO:0005743">
    <property type="term" value="C:mitochondrial inner membrane"/>
    <property type="evidence" value="ECO:0007669"/>
    <property type="project" value="UniProtKB-SubCell"/>
</dbReference>
<dbReference type="UniPathway" id="UPA00223">
    <property type="reaction ID" value="UER01006"/>
</dbReference>
<evidence type="ECO:0000313" key="19">
    <source>
        <dbReference type="Proteomes" id="UP000241890"/>
    </source>
</evidence>
<evidence type="ECO:0000256" key="14">
    <source>
        <dbReference type="ARBA" id="ARBA00049220"/>
    </source>
</evidence>
<dbReference type="GO" id="GO:0051537">
    <property type="term" value="F:2 iron, 2 sulfur cluster binding"/>
    <property type="evidence" value="ECO:0007669"/>
    <property type="project" value="UniProtKB-KW"/>
</dbReference>
<dbReference type="FunFam" id="1.10.1060.10:FF:000001">
    <property type="entry name" value="Succinate dehydrogenase iron-sulfur subunit SdhB"/>
    <property type="match status" value="1"/>
</dbReference>
<dbReference type="InterPro" id="IPR017896">
    <property type="entry name" value="4Fe4S_Fe-S-bd"/>
</dbReference>
<organism evidence="18 19">
    <name type="scientific">Hondaea fermentalgiana</name>
    <dbReference type="NCBI Taxonomy" id="2315210"/>
    <lineage>
        <taxon>Eukaryota</taxon>
        <taxon>Sar</taxon>
        <taxon>Stramenopiles</taxon>
        <taxon>Bigyra</taxon>
        <taxon>Labyrinthulomycetes</taxon>
        <taxon>Thraustochytrida</taxon>
        <taxon>Thraustochytriidae</taxon>
        <taxon>Hondaea</taxon>
    </lineage>
</organism>
<dbReference type="Gene3D" id="1.10.1060.10">
    <property type="entry name" value="Alpha-helical ferredoxin"/>
    <property type="match status" value="1"/>
</dbReference>